<evidence type="ECO:0000256" key="2">
    <source>
        <dbReference type="ARBA" id="ARBA00023002"/>
    </source>
</evidence>
<proteinExistence type="inferred from homology"/>
<dbReference type="AlphaFoldDB" id="A0A0A0BKT5"/>
<dbReference type="OrthoDB" id="3676637at2"/>
<dbReference type="PANTHER" id="PTHR24321:SF8">
    <property type="entry name" value="ESTRADIOL 17-BETA-DEHYDROGENASE 8-RELATED"/>
    <property type="match status" value="1"/>
</dbReference>
<dbReference type="InterPro" id="IPR002347">
    <property type="entry name" value="SDR_fam"/>
</dbReference>
<comment type="similarity">
    <text evidence="1">Belongs to the short-chain dehydrogenases/reductases (SDR) family.</text>
</comment>
<protein>
    <submittedName>
        <fullName evidence="3">Short-chain dehydrogenase</fullName>
    </submittedName>
</protein>
<dbReference type="Proteomes" id="UP000029839">
    <property type="component" value="Unassembled WGS sequence"/>
</dbReference>
<reference evidence="3 4" key="1">
    <citation type="submission" date="2013-08" db="EMBL/GenBank/DDBJ databases">
        <title>Genome sequencing of Cellulomonas carbonis T26.</title>
        <authorList>
            <person name="Chen F."/>
            <person name="Li Y."/>
            <person name="Wang G."/>
        </authorList>
    </citation>
    <scope>NUCLEOTIDE SEQUENCE [LARGE SCALE GENOMIC DNA]</scope>
    <source>
        <strain evidence="3 4">T26</strain>
    </source>
</reference>
<name>A0A0A0BKT5_9CELL</name>
<comment type="caution">
    <text evidence="3">The sequence shown here is derived from an EMBL/GenBank/DDBJ whole genome shotgun (WGS) entry which is preliminary data.</text>
</comment>
<reference evidence="3 4" key="2">
    <citation type="journal article" date="2015" name="Stand. Genomic Sci.">
        <title>Draft genome sequence of Cellulomonas carbonis T26(T) and comparative analysis of six Cellulomonas genomes.</title>
        <authorList>
            <person name="Zhuang W."/>
            <person name="Zhang S."/>
            <person name="Xia X."/>
            <person name="Wang G."/>
        </authorList>
    </citation>
    <scope>NUCLEOTIDE SEQUENCE [LARGE SCALE GENOMIC DNA]</scope>
    <source>
        <strain evidence="3 4">T26</strain>
    </source>
</reference>
<dbReference type="PRINTS" id="PR00081">
    <property type="entry name" value="GDHRDH"/>
</dbReference>
<dbReference type="InterPro" id="IPR036291">
    <property type="entry name" value="NAD(P)-bd_dom_sf"/>
</dbReference>
<dbReference type="GO" id="GO:0016491">
    <property type="term" value="F:oxidoreductase activity"/>
    <property type="evidence" value="ECO:0007669"/>
    <property type="project" value="UniProtKB-KW"/>
</dbReference>
<dbReference type="RefSeq" id="WP_043610542.1">
    <property type="nucleotide sequence ID" value="NZ_AXCY01000223.1"/>
</dbReference>
<accession>A0A0A0BKT5</accession>
<keyword evidence="2" id="KW-0560">Oxidoreductase</keyword>
<keyword evidence="4" id="KW-1185">Reference proteome</keyword>
<dbReference type="PANTHER" id="PTHR24321">
    <property type="entry name" value="DEHYDROGENASES, SHORT CHAIN"/>
    <property type="match status" value="1"/>
</dbReference>
<evidence type="ECO:0000256" key="1">
    <source>
        <dbReference type="ARBA" id="ARBA00006484"/>
    </source>
</evidence>
<evidence type="ECO:0000313" key="3">
    <source>
        <dbReference type="EMBL" id="KGM08485.1"/>
    </source>
</evidence>
<dbReference type="Gene3D" id="3.40.50.720">
    <property type="entry name" value="NAD(P)-binding Rossmann-like Domain"/>
    <property type="match status" value="1"/>
</dbReference>
<evidence type="ECO:0000313" key="4">
    <source>
        <dbReference type="Proteomes" id="UP000029839"/>
    </source>
</evidence>
<dbReference type="EMBL" id="AXCY01000223">
    <property type="protein sequence ID" value="KGM08485.1"/>
    <property type="molecule type" value="Genomic_DNA"/>
</dbReference>
<dbReference type="Pfam" id="PF13561">
    <property type="entry name" value="adh_short_C2"/>
    <property type="match status" value="1"/>
</dbReference>
<sequence>MRTTVVTGAASGIGRATADLLRSRGERVVGVDRHEAEVLADLSTTQGRAAMVAQVDELTGGHVDAVLAVAGTANKGTADVTVNVFGAVATLEGLRPLLAGSPSPRAAVTSSMSSLLPHDALLVELCLADDEPGAVARAEHLLATGQGRVIYGSTKRAIARWVRRAAPTAEWAGAGIPLNAVAPGIVETPMTADWISTPEKREKLRGQVPMPLHGFATPEVPARLLAWITSEENTHLCGQVVFVDGGADVVLRGDSTW</sequence>
<gene>
    <name evidence="3" type="ORF">N868_07725</name>
</gene>
<dbReference type="SUPFAM" id="SSF51735">
    <property type="entry name" value="NAD(P)-binding Rossmann-fold domains"/>
    <property type="match status" value="1"/>
</dbReference>
<organism evidence="3 4">
    <name type="scientific">Cellulomonas carbonis T26</name>
    <dbReference type="NCBI Taxonomy" id="947969"/>
    <lineage>
        <taxon>Bacteria</taxon>
        <taxon>Bacillati</taxon>
        <taxon>Actinomycetota</taxon>
        <taxon>Actinomycetes</taxon>
        <taxon>Micrococcales</taxon>
        <taxon>Cellulomonadaceae</taxon>
        <taxon>Cellulomonas</taxon>
    </lineage>
</organism>